<reference evidence="2" key="2">
    <citation type="submission" date="2015-01" db="EMBL/GenBank/DDBJ databases">
        <title>Evolutionary Origins and Diversification of the Mycorrhizal Mutualists.</title>
        <authorList>
            <consortium name="DOE Joint Genome Institute"/>
            <consortium name="Mycorrhizal Genomics Consortium"/>
            <person name="Kohler A."/>
            <person name="Kuo A."/>
            <person name="Nagy L.G."/>
            <person name="Floudas D."/>
            <person name="Copeland A."/>
            <person name="Barry K.W."/>
            <person name="Cichocki N."/>
            <person name="Veneault-Fourrey C."/>
            <person name="LaButti K."/>
            <person name="Lindquist E.A."/>
            <person name="Lipzen A."/>
            <person name="Lundell T."/>
            <person name="Morin E."/>
            <person name="Murat C."/>
            <person name="Riley R."/>
            <person name="Ohm R."/>
            <person name="Sun H."/>
            <person name="Tunlid A."/>
            <person name="Henrissat B."/>
            <person name="Grigoriev I.V."/>
            <person name="Hibbett D.S."/>
            <person name="Martin F."/>
        </authorList>
    </citation>
    <scope>NUCLEOTIDE SEQUENCE [LARGE SCALE GENOMIC DNA]</scope>
    <source>
        <strain evidence="2">MUT 4182</strain>
    </source>
</reference>
<proteinExistence type="predicted"/>
<gene>
    <name evidence="1" type="ORF">M407DRAFT_186204</name>
</gene>
<keyword evidence="2" id="KW-1185">Reference proteome</keyword>
<accession>A0A0C3QLG4</accession>
<dbReference type="AlphaFoldDB" id="A0A0C3QLG4"/>
<protein>
    <submittedName>
        <fullName evidence="1">Uncharacterized protein</fullName>
    </submittedName>
</protein>
<name>A0A0C3QLG4_9AGAM</name>
<sequence length="52" mass="5851">MEVSRIGLRQFNTGSHLFSYEKSHRQRSSDSIADAIAHDVSLRTSFQAVVTI</sequence>
<dbReference type="Proteomes" id="UP000054248">
    <property type="component" value="Unassembled WGS sequence"/>
</dbReference>
<dbReference type="EMBL" id="KN822947">
    <property type="protein sequence ID" value="KIO33590.1"/>
    <property type="molecule type" value="Genomic_DNA"/>
</dbReference>
<organism evidence="1 2">
    <name type="scientific">Tulasnella calospora MUT 4182</name>
    <dbReference type="NCBI Taxonomy" id="1051891"/>
    <lineage>
        <taxon>Eukaryota</taxon>
        <taxon>Fungi</taxon>
        <taxon>Dikarya</taxon>
        <taxon>Basidiomycota</taxon>
        <taxon>Agaricomycotina</taxon>
        <taxon>Agaricomycetes</taxon>
        <taxon>Cantharellales</taxon>
        <taxon>Tulasnellaceae</taxon>
        <taxon>Tulasnella</taxon>
    </lineage>
</organism>
<reference evidence="1 2" key="1">
    <citation type="submission" date="2014-04" db="EMBL/GenBank/DDBJ databases">
        <authorList>
            <consortium name="DOE Joint Genome Institute"/>
            <person name="Kuo A."/>
            <person name="Girlanda M."/>
            <person name="Perotto S."/>
            <person name="Kohler A."/>
            <person name="Nagy L.G."/>
            <person name="Floudas D."/>
            <person name="Copeland A."/>
            <person name="Barry K.W."/>
            <person name="Cichocki N."/>
            <person name="Veneault-Fourrey C."/>
            <person name="LaButti K."/>
            <person name="Lindquist E.A."/>
            <person name="Lipzen A."/>
            <person name="Lundell T."/>
            <person name="Morin E."/>
            <person name="Murat C."/>
            <person name="Sun H."/>
            <person name="Tunlid A."/>
            <person name="Henrissat B."/>
            <person name="Grigoriev I.V."/>
            <person name="Hibbett D.S."/>
            <person name="Martin F."/>
            <person name="Nordberg H.P."/>
            <person name="Cantor M.N."/>
            <person name="Hua S.X."/>
        </authorList>
    </citation>
    <scope>NUCLEOTIDE SEQUENCE [LARGE SCALE GENOMIC DNA]</scope>
    <source>
        <strain evidence="1 2">MUT 4182</strain>
    </source>
</reference>
<evidence type="ECO:0000313" key="2">
    <source>
        <dbReference type="Proteomes" id="UP000054248"/>
    </source>
</evidence>
<dbReference type="HOGENOM" id="CLU_3089032_0_0_1"/>
<evidence type="ECO:0000313" key="1">
    <source>
        <dbReference type="EMBL" id="KIO33590.1"/>
    </source>
</evidence>